<feature type="transmembrane region" description="Helical" evidence="1">
    <location>
        <begin position="76"/>
        <end position="94"/>
    </location>
</feature>
<protein>
    <submittedName>
        <fullName evidence="2">Uncharacterized protein</fullName>
    </submittedName>
</protein>
<proteinExistence type="predicted"/>
<keyword evidence="3" id="KW-1185">Reference proteome</keyword>
<dbReference type="Proteomes" id="UP000011693">
    <property type="component" value="Unassembled WGS sequence"/>
</dbReference>
<evidence type="ECO:0000313" key="3">
    <source>
        <dbReference type="Proteomes" id="UP000011693"/>
    </source>
</evidence>
<comment type="caution">
    <text evidence="2">The sequence shown here is derived from an EMBL/GenBank/DDBJ whole genome shotgun (WGS) entry which is preliminary data.</text>
</comment>
<sequence length="137" mass="15509">MQRSDDEFLEFDKIDEPEITGEDFADLSNEEIERIERAATALTRYESAVAERERAATDRESAQAKRVIFERIGKRYIPFAIFLLSGFPAFVYGVTQILQYTDIRLWIGSSLLALGLLTAIGLLAAANQDQISNLFDR</sequence>
<organism evidence="2 3">
    <name type="scientific">Natrialba chahannaoensis JCM 10990</name>
    <dbReference type="NCBI Taxonomy" id="1227492"/>
    <lineage>
        <taxon>Archaea</taxon>
        <taxon>Methanobacteriati</taxon>
        <taxon>Methanobacteriota</taxon>
        <taxon>Stenosarchaea group</taxon>
        <taxon>Halobacteria</taxon>
        <taxon>Halobacteriales</taxon>
        <taxon>Natrialbaceae</taxon>
        <taxon>Natrialba</taxon>
    </lineage>
</organism>
<feature type="transmembrane region" description="Helical" evidence="1">
    <location>
        <begin position="106"/>
        <end position="127"/>
    </location>
</feature>
<keyword evidence="1" id="KW-0812">Transmembrane</keyword>
<name>M0B5U6_9EURY</name>
<keyword evidence="1" id="KW-1133">Transmembrane helix</keyword>
<dbReference type="OrthoDB" id="386275at2157"/>
<dbReference type="EMBL" id="AOIN01000008">
    <property type="protein sequence ID" value="ELZ06185.1"/>
    <property type="molecule type" value="Genomic_DNA"/>
</dbReference>
<evidence type="ECO:0000313" key="2">
    <source>
        <dbReference type="EMBL" id="ELZ06185.1"/>
    </source>
</evidence>
<dbReference type="RefSeq" id="WP_006165216.1">
    <property type="nucleotide sequence ID" value="NZ_AOIN01000008.1"/>
</dbReference>
<evidence type="ECO:0000256" key="1">
    <source>
        <dbReference type="SAM" id="Phobius"/>
    </source>
</evidence>
<gene>
    <name evidence="2" type="ORF">C482_00145</name>
</gene>
<accession>M0B5U6</accession>
<dbReference type="PATRIC" id="fig|1227492.4.peg.15"/>
<reference evidence="2 3" key="1">
    <citation type="journal article" date="2014" name="PLoS Genet.">
        <title>Phylogenetically driven sequencing of extremely halophilic archaea reveals strategies for static and dynamic osmo-response.</title>
        <authorList>
            <person name="Becker E.A."/>
            <person name="Seitzer P.M."/>
            <person name="Tritt A."/>
            <person name="Larsen D."/>
            <person name="Krusor M."/>
            <person name="Yao A.I."/>
            <person name="Wu D."/>
            <person name="Madern D."/>
            <person name="Eisen J.A."/>
            <person name="Darling A.E."/>
            <person name="Facciotti M.T."/>
        </authorList>
    </citation>
    <scope>NUCLEOTIDE SEQUENCE [LARGE SCALE GENOMIC DNA]</scope>
    <source>
        <strain evidence="2 3">JCM 10990</strain>
    </source>
</reference>
<keyword evidence="1" id="KW-0472">Membrane</keyword>
<dbReference type="AlphaFoldDB" id="M0B5U6"/>